<keyword evidence="4" id="KW-1185">Reference proteome</keyword>
<dbReference type="Gene3D" id="1.10.1330.10">
    <property type="entry name" value="Dockerin domain"/>
    <property type="match status" value="1"/>
</dbReference>
<dbReference type="CDD" id="cd14256">
    <property type="entry name" value="Dockerin_I"/>
    <property type="match status" value="1"/>
</dbReference>
<organism evidence="3 4">
    <name type="scientific">Methanococcus vannielii (strain ATCC 35089 / DSM 1224 / JCM 13029 / OCM 148 / SB)</name>
    <dbReference type="NCBI Taxonomy" id="406327"/>
    <lineage>
        <taxon>Archaea</taxon>
        <taxon>Methanobacteriati</taxon>
        <taxon>Methanobacteriota</taxon>
        <taxon>Methanomada group</taxon>
        <taxon>Methanococci</taxon>
        <taxon>Methanococcales</taxon>
        <taxon>Methanococcaceae</taxon>
        <taxon>Methanococcus</taxon>
    </lineage>
</organism>
<dbReference type="PROSITE" id="PS00018">
    <property type="entry name" value="EF_HAND_1"/>
    <property type="match status" value="2"/>
</dbReference>
<sequence>MLALLPSTSAQKIGDVNGDGNINIADVVYLFKNRNVPIDVGDLNCDGNVNVADVVYLFRNYDKFRSPVVFAENFEMEPKWDEGYSYVVDSTGNKFVLLKEGASDPKISGTTVLSVPLTRISTIFYAPLMSTADILDKDEIYDSFKGITNSYAKYSSKIETRYNQGEILGIGSASAMDYDKVVASNPDIVFLGEWVQHDDMENKLKELNILPSRVFTYQEPTFMGRTEWTKFAAAFFGEENSDEIEDYFQDTWRKRNELLRTTSKANDYPTVVSFSWSTARNTATVQGAQNYNSRMVNEFGGEYVFNDIPGSSSNTIDKETFYERAMTADVVIMRVFTGNEIKTKEELLAFNPDFANFKAYQNGRFYTSNRDYFIQEMKDPKRYMEDFARMVQPTLFSGGDSNLAHHNKIQP</sequence>
<dbReference type="InterPro" id="IPR050902">
    <property type="entry name" value="ABC_Transporter_SBP"/>
</dbReference>
<dbReference type="Proteomes" id="UP000001107">
    <property type="component" value="Chromosome"/>
</dbReference>
<dbReference type="HOGENOM" id="CLU_025776_0_0_2"/>
<dbReference type="eggNOG" id="arCOG03417">
    <property type="taxonomic scope" value="Archaea"/>
</dbReference>
<gene>
    <name evidence="3" type="ordered locus">Mevan_0131</name>
</gene>
<evidence type="ECO:0000313" key="3">
    <source>
        <dbReference type="EMBL" id="ABR54042.1"/>
    </source>
</evidence>
<dbReference type="GO" id="GO:0000272">
    <property type="term" value="P:polysaccharide catabolic process"/>
    <property type="evidence" value="ECO:0007669"/>
    <property type="project" value="InterPro"/>
</dbReference>
<protein>
    <submittedName>
        <fullName evidence="3">Periplasmic binding protein</fullName>
    </submittedName>
</protein>
<evidence type="ECO:0000313" key="4">
    <source>
        <dbReference type="Proteomes" id="UP000001107"/>
    </source>
</evidence>
<dbReference type="SUPFAM" id="SSF63446">
    <property type="entry name" value="Type I dockerin domain"/>
    <property type="match status" value="1"/>
</dbReference>
<dbReference type="PROSITE" id="PS51766">
    <property type="entry name" value="DOCKERIN"/>
    <property type="match status" value="1"/>
</dbReference>
<feature type="domain" description="Dockerin" evidence="2">
    <location>
        <begin position="9"/>
        <end position="68"/>
    </location>
</feature>
<proteinExistence type="predicted"/>
<dbReference type="KEGG" id="mvn:Mevan_0131"/>
<dbReference type="PANTHER" id="PTHR30535">
    <property type="entry name" value="VITAMIN B12-BINDING PROTEIN"/>
    <property type="match status" value="1"/>
</dbReference>
<dbReference type="Pfam" id="PF01497">
    <property type="entry name" value="Peripla_BP_2"/>
    <property type="match status" value="1"/>
</dbReference>
<dbReference type="InterPro" id="IPR018247">
    <property type="entry name" value="EF_Hand_1_Ca_BS"/>
</dbReference>
<dbReference type="InterPro" id="IPR002491">
    <property type="entry name" value="ABC_transptr_periplasmic_BD"/>
</dbReference>
<name>A6UNH0_METVS</name>
<evidence type="ECO:0000259" key="2">
    <source>
        <dbReference type="PROSITE" id="PS51766"/>
    </source>
</evidence>
<dbReference type="PROSITE" id="PS50983">
    <property type="entry name" value="FE_B12_PBP"/>
    <property type="match status" value="1"/>
</dbReference>
<feature type="domain" description="Fe/B12 periplasmic-binding" evidence="1">
    <location>
        <begin position="119"/>
        <end position="395"/>
    </location>
</feature>
<dbReference type="InterPro" id="IPR036439">
    <property type="entry name" value="Dockerin_dom_sf"/>
</dbReference>
<dbReference type="AlphaFoldDB" id="A6UNH0"/>
<dbReference type="InterPro" id="IPR016134">
    <property type="entry name" value="Dockerin_dom"/>
</dbReference>
<dbReference type="Gene3D" id="3.40.50.1980">
    <property type="entry name" value="Nitrogenase molybdenum iron protein domain"/>
    <property type="match status" value="2"/>
</dbReference>
<dbReference type="PANTHER" id="PTHR30535:SF34">
    <property type="entry name" value="MOLYBDATE-BINDING PROTEIN MOLA"/>
    <property type="match status" value="1"/>
</dbReference>
<dbReference type="EMBL" id="CP000742">
    <property type="protein sequence ID" value="ABR54042.1"/>
    <property type="molecule type" value="Genomic_DNA"/>
</dbReference>
<dbReference type="SUPFAM" id="SSF53807">
    <property type="entry name" value="Helical backbone' metal receptor"/>
    <property type="match status" value="1"/>
</dbReference>
<reference evidence="3" key="1">
    <citation type="submission" date="2007-06" db="EMBL/GenBank/DDBJ databases">
        <title>Complete sequence of Methanococcus vannielii SB.</title>
        <authorList>
            <consortium name="US DOE Joint Genome Institute"/>
            <person name="Copeland A."/>
            <person name="Lucas S."/>
            <person name="Lapidus A."/>
            <person name="Barry K."/>
            <person name="Glavina del Rio T."/>
            <person name="Dalin E."/>
            <person name="Tice H."/>
            <person name="Pitluck S."/>
            <person name="Chain P."/>
            <person name="Malfatti S."/>
            <person name="Shin M."/>
            <person name="Vergez L."/>
            <person name="Schmutz J."/>
            <person name="Larimer F."/>
            <person name="Land M."/>
            <person name="Hauser L."/>
            <person name="Kyrpides N."/>
            <person name="Anderson I."/>
            <person name="Sieprawska-Lupa M."/>
            <person name="Whitman W.B."/>
            <person name="Richardson P."/>
        </authorList>
    </citation>
    <scope>NUCLEOTIDE SEQUENCE [LARGE SCALE GENOMIC DNA]</scope>
    <source>
        <strain evidence="3">SB</strain>
    </source>
</reference>
<evidence type="ECO:0000259" key="1">
    <source>
        <dbReference type="PROSITE" id="PS50983"/>
    </source>
</evidence>
<accession>A6UNH0</accession>
<dbReference type="STRING" id="406327.Mevan_0131"/>